<keyword evidence="7" id="KW-0482">Metalloprotease</keyword>
<dbReference type="SUPFAM" id="SSF55486">
    <property type="entry name" value="Metalloproteases ('zincins'), catalytic domain"/>
    <property type="match status" value="1"/>
</dbReference>
<evidence type="ECO:0000256" key="1">
    <source>
        <dbReference type="ARBA" id="ARBA00008721"/>
    </source>
</evidence>
<comment type="caution">
    <text evidence="11">The sequence shown here is derived from an EMBL/GenBank/DDBJ whole genome shotgun (WGS) entry which is preliminary data.</text>
</comment>
<comment type="similarity">
    <text evidence="1">Belongs to the peptidase M43B family.</text>
</comment>
<dbReference type="InterPro" id="IPR000601">
    <property type="entry name" value="PKD_dom"/>
</dbReference>
<keyword evidence="2" id="KW-0645">Protease</keyword>
<dbReference type="SUPFAM" id="SSF49373">
    <property type="entry name" value="Invasin/intimin cell-adhesion fragments"/>
    <property type="match status" value="1"/>
</dbReference>
<dbReference type="PROSITE" id="PS50093">
    <property type="entry name" value="PKD"/>
    <property type="match status" value="1"/>
</dbReference>
<dbReference type="GO" id="GO:0008237">
    <property type="term" value="F:metallopeptidase activity"/>
    <property type="evidence" value="ECO:0007669"/>
    <property type="project" value="UniProtKB-KW"/>
</dbReference>
<name>A0AAE3XQV4_9BACT</name>
<dbReference type="SUPFAM" id="SSF49299">
    <property type="entry name" value="PKD domain"/>
    <property type="match status" value="2"/>
</dbReference>
<evidence type="ECO:0000313" key="12">
    <source>
        <dbReference type="Proteomes" id="UP001185092"/>
    </source>
</evidence>
<dbReference type="Pfam" id="PF05572">
    <property type="entry name" value="Peptidase_M43"/>
    <property type="match status" value="1"/>
</dbReference>
<gene>
    <name evidence="11" type="ORF">HNQ88_004013</name>
</gene>
<dbReference type="SMART" id="SM00089">
    <property type="entry name" value="PKD"/>
    <property type="match status" value="2"/>
</dbReference>
<sequence>MAIGHGALAQKQKIETAVPEKHQETHQISCGTHELTEEFLEAHPEIKLEEEKFQELIKSAKRDQQNRRSSRASETEYTIPVVFHSYHPNDPYSVFPIEQAQDVIQMLNEDFNAENADFSDIDPDFQTIAADVGIRFELAKFDPDGNPTSGITYTVTDDAAYNDGGFRDTPFKEKKYWPRSEYMNVWVVGSIDDSPYASGYAYRPTTVTGEPTKDGIVYNRRYLGRDGIGSSETEVTGPNAHMARVMTHEVGHYLGLYHTFEGGCSGLGDRIDDTPATTQAFDCEREFYPCDPAVKANIENYMGYHSCTRMYTNGQKLAMRTAMESSASDRDNLTTAENLLKTLGYGLSASRLEYSRQILSEAIANDGSIEGEIEVSLIGGNASFVISSGNLSEGTHFTASNIPAGLNVQITVVDAKKASIQFTGNASAHEQVNTLHDIGISFRAAAFVGEDFNQMKSVENNSISLMFKDVYRIVHIDISPDRISHEGDERVNISPEDAFGNLLFRPYYRSYQQDSALYVQSNGMYFVGVADLTKDHVLPLAEGTEIGASSNWDTEFQDRRFPLIWKEDVYHDWESVDAYMGIQITKDGLPHYGWIHLKVSAAGDSLTVFDYAYNEEPYAPIKAGETESPIVTYSQQHYWESLDNDGSIKTEAFVDLVTLDEEFSMSSGTLQAGTHYRVNNVPSGLSVKVEAIHKKRLKVSFEGNATIHDASASVSNFTFELLDPVFNTSRASDILNTRITDFKISFYNDFKIVHRTYAPTEVYNANNVWKILGFKEEGDLSTDFGNGSFAFQNQYTYNFNLYPYDGGSVAAVLDGDKPMVSLITAGEEIGDMTSWIRGSSEYDDRLYVKNDNYLVWKGKTGFVGFRMEKDGLYHYGWIKISLSDAGTDLIVHEYAYNTKPLEKIIAGDIGNGNLVASGLDFKESYDNDGSIRESSTMGITLLGDGFSEVAGTILTENTHFRVNNLPQGLSVEAEVTSSTTLEITLTGNASAHEIKGEVQNVSISFLNAAFVSGNASSVNNSTISGINIIYLDPYKVIFTPADPSAYVNTERTMDNLDRFEGHARMDDSGFTLYYDSDSLRFISYEKPLVVNGDGKTISLITEGTLIDESLNFQNGKPQGQRNPFDANEWKNKTGFIGVKFTKDGRFHYGWYEVEVDAKGETLTLLGWAYHNKPETPLMAGEGKRLLEHNSVSGYYEKNSNVGELDNSNPLIITTVGQGWSQEVGNVLASSHYDFTNIPAGITPVITILTENTAQLTFNGNANFHASGNTVQNAKLSFNASAFDGVADISDVRNNGFNLMLGFADDFGITYVDIDDQTLSASNTIVQFTLDEAYADTDLRLDFYSDNFNVTFQDNDNFIVVLDSVFTYEPGWSYVKTHDFGDLIGGSSTFGETSYNPYLRDPSYFNTWVDKVNYLGFKWMKADQPYYGWIRFDVNADGSQFTVKEFAYQNSAYFPIKAGYRNPGLSFSSKAFNETLQNDGRLDPTGITITLIGDEFSQTSGELDASSYSITNVPAGFTPKLTVLGKDKARLVLEGQVSAHASSNQVSNISLQFFDSAFLSGDANILENHEINDIKVVFYDAFEIIYEDRRSENISGDQEIPMSDPIWQDAGQYWEYKVYPSYVYLASNQAVEYIGTGGERATALKADQIVDGSSNYEKGSRAYLQDRYGFTEDETSYLGIRIKSEGEYYYGWIHIRTSNFNDNGVPQTITLLEHAYNSQPNAPIKTGQTEYQGKPTLAIRESSLYLNSSDAISFGEMSVGEPDLTKMFYLENIGNEVLTLTGSVNDFITLEGDDIDAFEVVQTNLKENVAIGESLSFEVSFKPSTEGEKSAKLILNSNDPNFPMFSLNLNGTAKAPVDVIEPVVEITSTPAVVNDEINILSGQSVDFMDASTNTPTSWSWKVDGEEMGTDSNFSYTFANAGEFNVELTASNSAGSATKSVKVIVTSALTASISTDFMNLKVGDIRALAADVNLAGSSYAWEILKDGESVSTEISESFDYTFATAGNYEVKLTVNNNGQTVVADSKTFDVAKLEQSLTLNESSIELFIDENFEILVTGAQTALSFKGADDNIATVDAEGNITAISPGTIMVTVVAEGTSEYEEAQATIEITVKRNNDIVLGASDSIAEIISVYPNPSNGNFTLKLPKGVSKGKVELWDALGGHVLTDALKTNYSFTNLTTGVYFLRVYVDGKSTVLKLYIR</sequence>
<dbReference type="PANTHER" id="PTHR47466">
    <property type="match status" value="1"/>
</dbReference>
<dbReference type="EMBL" id="JAVDQD010000006">
    <property type="protein sequence ID" value="MDR6240937.1"/>
    <property type="molecule type" value="Genomic_DNA"/>
</dbReference>
<dbReference type="Gene3D" id="3.40.390.10">
    <property type="entry name" value="Collagenase (Catalytic Domain)"/>
    <property type="match status" value="1"/>
</dbReference>
<dbReference type="Pfam" id="PF18962">
    <property type="entry name" value="Por_Secre_tail"/>
    <property type="match status" value="1"/>
</dbReference>
<proteinExistence type="inferred from homology"/>
<dbReference type="NCBIfam" id="NF012200">
    <property type="entry name" value="choice_anch_D"/>
    <property type="match status" value="1"/>
</dbReference>
<feature type="domain" description="PKD" evidence="10">
    <location>
        <begin position="1867"/>
        <end position="1950"/>
    </location>
</feature>
<evidence type="ECO:0000256" key="4">
    <source>
        <dbReference type="ARBA" id="ARBA00022729"/>
    </source>
</evidence>
<keyword evidence="3" id="KW-0479">Metal-binding</keyword>
<keyword evidence="8" id="KW-1015">Disulfide bond</keyword>
<dbReference type="PANTHER" id="PTHR47466:SF1">
    <property type="entry name" value="METALLOPROTEASE MEP1 (AFU_ORTHOLOGUE AFUA_1G07730)-RELATED"/>
    <property type="match status" value="1"/>
</dbReference>
<keyword evidence="6" id="KW-0862">Zinc</keyword>
<dbReference type="InterPro" id="IPR026444">
    <property type="entry name" value="Secre_tail"/>
</dbReference>
<keyword evidence="4" id="KW-0732">Signal</keyword>
<organism evidence="11 12">
    <name type="scientific">Aureibacter tunicatorum</name>
    <dbReference type="NCBI Taxonomy" id="866807"/>
    <lineage>
        <taxon>Bacteria</taxon>
        <taxon>Pseudomonadati</taxon>
        <taxon>Bacteroidota</taxon>
        <taxon>Cytophagia</taxon>
        <taxon>Cytophagales</taxon>
        <taxon>Persicobacteraceae</taxon>
        <taxon>Aureibacter</taxon>
    </lineage>
</organism>
<evidence type="ECO:0000256" key="2">
    <source>
        <dbReference type="ARBA" id="ARBA00022670"/>
    </source>
</evidence>
<dbReference type="InterPro" id="IPR024079">
    <property type="entry name" value="MetalloPept_cat_dom_sf"/>
</dbReference>
<reference evidence="11" key="1">
    <citation type="submission" date="2023-07" db="EMBL/GenBank/DDBJ databases">
        <title>Genomic Encyclopedia of Type Strains, Phase IV (KMG-IV): sequencing the most valuable type-strain genomes for metagenomic binning, comparative biology and taxonomic classification.</title>
        <authorList>
            <person name="Goeker M."/>
        </authorList>
    </citation>
    <scope>NUCLEOTIDE SEQUENCE</scope>
    <source>
        <strain evidence="11">DSM 26174</strain>
    </source>
</reference>
<evidence type="ECO:0000313" key="11">
    <source>
        <dbReference type="EMBL" id="MDR6240937.1"/>
    </source>
</evidence>
<evidence type="ECO:0000256" key="9">
    <source>
        <dbReference type="SAM" id="MobiDB-lite"/>
    </source>
</evidence>
<dbReference type="InterPro" id="IPR013783">
    <property type="entry name" value="Ig-like_fold"/>
</dbReference>
<evidence type="ECO:0000256" key="3">
    <source>
        <dbReference type="ARBA" id="ARBA00022723"/>
    </source>
</evidence>
<evidence type="ECO:0000256" key="8">
    <source>
        <dbReference type="ARBA" id="ARBA00023157"/>
    </source>
</evidence>
<dbReference type="CDD" id="cd00146">
    <property type="entry name" value="PKD"/>
    <property type="match status" value="1"/>
</dbReference>
<dbReference type="InterPro" id="IPR035986">
    <property type="entry name" value="PKD_dom_sf"/>
</dbReference>
<keyword evidence="5" id="KW-0378">Hydrolase</keyword>
<protein>
    <submittedName>
        <fullName evidence="11">PKD repeat protein</fullName>
    </submittedName>
</protein>
<feature type="region of interest" description="Disordered" evidence="9">
    <location>
        <begin position="1"/>
        <end position="26"/>
    </location>
</feature>
<evidence type="ECO:0000256" key="6">
    <source>
        <dbReference type="ARBA" id="ARBA00022833"/>
    </source>
</evidence>
<accession>A0AAE3XQV4</accession>
<keyword evidence="12" id="KW-1185">Reference proteome</keyword>
<dbReference type="Pfam" id="PF00801">
    <property type="entry name" value="PKD"/>
    <property type="match status" value="2"/>
</dbReference>
<evidence type="ECO:0000256" key="5">
    <source>
        <dbReference type="ARBA" id="ARBA00022801"/>
    </source>
</evidence>
<dbReference type="Proteomes" id="UP001185092">
    <property type="component" value="Unassembled WGS sequence"/>
</dbReference>
<evidence type="ECO:0000256" key="7">
    <source>
        <dbReference type="ARBA" id="ARBA00023049"/>
    </source>
</evidence>
<evidence type="ECO:0000259" key="10">
    <source>
        <dbReference type="PROSITE" id="PS50093"/>
    </source>
</evidence>
<dbReference type="Gene3D" id="2.60.40.1080">
    <property type="match status" value="1"/>
</dbReference>
<feature type="compositionally biased region" description="Basic and acidic residues" evidence="9">
    <location>
        <begin position="12"/>
        <end position="25"/>
    </location>
</feature>
<dbReference type="GO" id="GO:0046872">
    <property type="term" value="F:metal ion binding"/>
    <property type="evidence" value="ECO:0007669"/>
    <property type="project" value="UniProtKB-KW"/>
</dbReference>
<dbReference type="NCBIfam" id="TIGR04183">
    <property type="entry name" value="Por_Secre_tail"/>
    <property type="match status" value="1"/>
</dbReference>
<dbReference type="InterPro" id="IPR008964">
    <property type="entry name" value="Invasin/intimin_cell_adhesion"/>
</dbReference>
<dbReference type="InterPro" id="IPR008754">
    <property type="entry name" value="Peptidase_M43"/>
</dbReference>
<dbReference type="InterPro" id="IPR022409">
    <property type="entry name" value="PKD/Chitinase_dom"/>
</dbReference>
<dbReference type="Gene3D" id="2.60.40.10">
    <property type="entry name" value="Immunoglobulins"/>
    <property type="match status" value="3"/>
</dbReference>
<dbReference type="GO" id="GO:0006508">
    <property type="term" value="P:proteolysis"/>
    <property type="evidence" value="ECO:0007669"/>
    <property type="project" value="UniProtKB-KW"/>
</dbReference>
<dbReference type="RefSeq" id="WP_309941323.1">
    <property type="nucleotide sequence ID" value="NZ_AP025305.1"/>
</dbReference>